<dbReference type="Gene3D" id="3.40.190.10">
    <property type="entry name" value="Periplasmic binding protein-like II"/>
    <property type="match status" value="2"/>
</dbReference>
<name>A0A381YBZ1_9ZZZZ</name>
<dbReference type="PIRSF" id="PIRSF004846">
    <property type="entry name" value="ModA"/>
    <property type="match status" value="1"/>
</dbReference>
<dbReference type="AlphaFoldDB" id="A0A381YBZ1"/>
<dbReference type="InterPro" id="IPR050682">
    <property type="entry name" value="ModA/WtpA"/>
</dbReference>
<evidence type="ECO:0000313" key="4">
    <source>
        <dbReference type="EMBL" id="SVA74525.1"/>
    </source>
</evidence>
<proteinExistence type="predicted"/>
<dbReference type="CDD" id="cd13539">
    <property type="entry name" value="PBP2_AvModA"/>
    <property type="match status" value="1"/>
</dbReference>
<dbReference type="EMBL" id="UINC01017863">
    <property type="protein sequence ID" value="SVA74525.1"/>
    <property type="molecule type" value="Genomic_DNA"/>
</dbReference>
<dbReference type="PANTHER" id="PTHR30632">
    <property type="entry name" value="MOLYBDATE-BINDING PERIPLASMIC PROTEIN"/>
    <property type="match status" value="1"/>
</dbReference>
<dbReference type="GO" id="GO:0015689">
    <property type="term" value="P:molybdate ion transport"/>
    <property type="evidence" value="ECO:0007669"/>
    <property type="project" value="InterPro"/>
</dbReference>
<evidence type="ECO:0008006" key="5">
    <source>
        <dbReference type="Google" id="ProtNLM"/>
    </source>
</evidence>
<keyword evidence="3" id="KW-0732">Signal</keyword>
<dbReference type="GO" id="GO:0046872">
    <property type="term" value="F:metal ion binding"/>
    <property type="evidence" value="ECO:0007669"/>
    <property type="project" value="UniProtKB-KW"/>
</dbReference>
<dbReference type="Pfam" id="PF13531">
    <property type="entry name" value="SBP_bac_11"/>
    <property type="match status" value="1"/>
</dbReference>
<evidence type="ECO:0000256" key="2">
    <source>
        <dbReference type="ARBA" id="ARBA00022723"/>
    </source>
</evidence>
<organism evidence="4">
    <name type="scientific">marine metagenome</name>
    <dbReference type="NCBI Taxonomy" id="408172"/>
    <lineage>
        <taxon>unclassified sequences</taxon>
        <taxon>metagenomes</taxon>
        <taxon>ecological metagenomes</taxon>
    </lineage>
</organism>
<dbReference type="NCBIfam" id="TIGR01256">
    <property type="entry name" value="modA"/>
    <property type="match status" value="1"/>
</dbReference>
<accession>A0A381YBZ1</accession>
<dbReference type="GO" id="GO:0030973">
    <property type="term" value="F:molybdate ion binding"/>
    <property type="evidence" value="ECO:0007669"/>
    <property type="project" value="InterPro"/>
</dbReference>
<evidence type="ECO:0000256" key="1">
    <source>
        <dbReference type="ARBA" id="ARBA00022505"/>
    </source>
</evidence>
<gene>
    <name evidence="4" type="ORF">METZ01_LOCUS127379</name>
</gene>
<dbReference type="FunFam" id="3.40.190.10:FF:000035">
    <property type="entry name" value="Molybdate ABC transporter substrate-binding protein"/>
    <property type="match status" value="1"/>
</dbReference>
<protein>
    <recommendedName>
        <fullName evidence="5">Molybdate ABC transporter substrate-binding protein</fullName>
    </recommendedName>
</protein>
<dbReference type="InterPro" id="IPR044084">
    <property type="entry name" value="AvModA-like_subst-bd"/>
</dbReference>
<dbReference type="SUPFAM" id="SSF53850">
    <property type="entry name" value="Periplasmic binding protein-like II"/>
    <property type="match status" value="1"/>
</dbReference>
<evidence type="ECO:0000256" key="3">
    <source>
        <dbReference type="ARBA" id="ARBA00022729"/>
    </source>
</evidence>
<dbReference type="PANTHER" id="PTHR30632:SF14">
    <property type="entry name" value="TUNGSTATE_MOLYBDATE_CHROMATE-BINDING PROTEIN MODA"/>
    <property type="match status" value="1"/>
</dbReference>
<sequence>MGRGRAMSKYVKLLGIVISLMVGPVRAEIALVAVASNFSGAIKELEQVFEMESGHLIETVFGSSGRFFAQISNGAPFHAFLSADQEKPAALNKAGLVVEESRFTYALGKLVLWSSQSNLVDSTGQVLKQNNFRRLAIANPRLAPYGIAAIEALENLGLVSGIQGKIIQGENIAQAYQFVSTGNVELGLVAFSQVLQQDRITSGSSWIIPANLYNPIRQDAVLLRKGANNQAAIAFLKFIRSEPGRAIIESFGYQVEMR</sequence>
<keyword evidence="1" id="KW-0500">Molybdenum</keyword>
<keyword evidence="2" id="KW-0479">Metal-binding</keyword>
<reference evidence="4" key="1">
    <citation type="submission" date="2018-05" db="EMBL/GenBank/DDBJ databases">
        <authorList>
            <person name="Lanie J.A."/>
            <person name="Ng W.-L."/>
            <person name="Kazmierczak K.M."/>
            <person name="Andrzejewski T.M."/>
            <person name="Davidsen T.M."/>
            <person name="Wayne K.J."/>
            <person name="Tettelin H."/>
            <person name="Glass J.I."/>
            <person name="Rusch D."/>
            <person name="Podicherti R."/>
            <person name="Tsui H.-C.T."/>
            <person name="Winkler M.E."/>
        </authorList>
    </citation>
    <scope>NUCLEOTIDE SEQUENCE</scope>
</reference>
<dbReference type="InterPro" id="IPR005950">
    <property type="entry name" value="ModA"/>
</dbReference>